<sequence>MRPARALLFLVALLGLPGCSEECLDCDVECVAPQPTVLLNMPGILMAGQPATLSLPPAHLGGCGSGSQASSATSEVYGPDGALVPSELTFSGPTASTRLRFTPPQPGPYHLLIAFAPVGGLQQFDLHAAADRSAEATRLTLPSTCTSLERTRLGTWACGSTLIRDGMVVAQFEGARLAVADDVVWVVTETLARRFHETPTEFWQSHSVGYTSRSTEFLLATPDELLLLHGSELMQIVARSGLRSPSTVVPLPAATVGPRASRGVLLRDGEHVALVSRAETATGTDLQVCPILLAPSGPARLPTQCQLISGHVVGFEPSVLWTADPPTRLSGGGIHRWTWTAGRLQEQSALALGSQIRLVETTLLRPTAVPVVSSVPSDTPPAPFPAVVTWSAERQRLSLEHLDSTLLELSASPSFYWGRGAPPASGSQTQLLLRPSSP</sequence>
<evidence type="ECO:0000313" key="2">
    <source>
        <dbReference type="Proteomes" id="UP001291309"/>
    </source>
</evidence>
<comment type="caution">
    <text evidence="1">The sequence shown here is derived from an EMBL/GenBank/DDBJ whole genome shotgun (WGS) entry which is preliminary data.</text>
</comment>
<dbReference type="RefSeq" id="WP_321546508.1">
    <property type="nucleotide sequence ID" value="NZ_JAXIVS010000004.1"/>
</dbReference>
<evidence type="ECO:0008006" key="3">
    <source>
        <dbReference type="Google" id="ProtNLM"/>
    </source>
</evidence>
<organism evidence="1 2">
    <name type="scientific">Hyalangium rubrum</name>
    <dbReference type="NCBI Taxonomy" id="3103134"/>
    <lineage>
        <taxon>Bacteria</taxon>
        <taxon>Pseudomonadati</taxon>
        <taxon>Myxococcota</taxon>
        <taxon>Myxococcia</taxon>
        <taxon>Myxococcales</taxon>
        <taxon>Cystobacterineae</taxon>
        <taxon>Archangiaceae</taxon>
        <taxon>Hyalangium</taxon>
    </lineage>
</organism>
<dbReference type="Proteomes" id="UP001291309">
    <property type="component" value="Unassembled WGS sequence"/>
</dbReference>
<reference evidence="1 2" key="1">
    <citation type="submission" date="2023-12" db="EMBL/GenBank/DDBJ databases">
        <title>the genome sequence of Hyalangium sp. s54d21.</title>
        <authorList>
            <person name="Zhang X."/>
        </authorList>
    </citation>
    <scope>NUCLEOTIDE SEQUENCE [LARGE SCALE GENOMIC DNA]</scope>
    <source>
        <strain evidence="2">s54d21</strain>
    </source>
</reference>
<name>A0ABU5H3U4_9BACT</name>
<gene>
    <name evidence="1" type="ORF">SYV04_15385</name>
</gene>
<protein>
    <recommendedName>
        <fullName evidence="3">Lipoprotein</fullName>
    </recommendedName>
</protein>
<dbReference type="EMBL" id="JAXIVS010000004">
    <property type="protein sequence ID" value="MDY7227797.1"/>
    <property type="molecule type" value="Genomic_DNA"/>
</dbReference>
<proteinExistence type="predicted"/>
<accession>A0ABU5H3U4</accession>
<keyword evidence="2" id="KW-1185">Reference proteome</keyword>
<evidence type="ECO:0000313" key="1">
    <source>
        <dbReference type="EMBL" id="MDY7227797.1"/>
    </source>
</evidence>